<evidence type="ECO:0000259" key="2">
    <source>
        <dbReference type="PROSITE" id="PS50041"/>
    </source>
</evidence>
<dbReference type="InterPro" id="IPR016186">
    <property type="entry name" value="C-type_lectin-like/link_sf"/>
</dbReference>
<accession>A0ABM4TRS9</accession>
<dbReference type="InterPro" id="IPR016187">
    <property type="entry name" value="CTDL_fold"/>
</dbReference>
<keyword evidence="3" id="KW-1185">Reference proteome</keyword>
<dbReference type="InterPro" id="IPR001304">
    <property type="entry name" value="C-type_lectin-like"/>
</dbReference>
<gene>
    <name evidence="4" type="primary">LOC108016941</name>
</gene>
<feature type="domain" description="C-type lectin" evidence="2">
    <location>
        <begin position="46"/>
        <end position="169"/>
    </location>
</feature>
<protein>
    <submittedName>
        <fullName evidence="4">C-type lectin 37Da-like</fullName>
    </submittedName>
</protein>
<evidence type="ECO:0000256" key="1">
    <source>
        <dbReference type="SAM" id="SignalP"/>
    </source>
</evidence>
<dbReference type="InterPro" id="IPR050111">
    <property type="entry name" value="C-type_lectin/snaclec_domain"/>
</dbReference>
<evidence type="ECO:0000313" key="3">
    <source>
        <dbReference type="Proteomes" id="UP001652628"/>
    </source>
</evidence>
<dbReference type="PANTHER" id="PTHR22803">
    <property type="entry name" value="MANNOSE, PHOSPHOLIPASE, LECTIN RECEPTOR RELATED"/>
    <property type="match status" value="1"/>
</dbReference>
<dbReference type="PROSITE" id="PS50041">
    <property type="entry name" value="C_TYPE_LECTIN_2"/>
    <property type="match status" value="1"/>
</dbReference>
<evidence type="ECO:0000313" key="4">
    <source>
        <dbReference type="RefSeq" id="XP_070852672.1"/>
    </source>
</evidence>
<dbReference type="Pfam" id="PF00059">
    <property type="entry name" value="Lectin_C"/>
    <property type="match status" value="1"/>
</dbReference>
<name>A0ABM4TRS9_DROSZ</name>
<reference evidence="3" key="1">
    <citation type="submission" date="2025-05" db="UniProtKB">
        <authorList>
            <consortium name="RefSeq"/>
        </authorList>
    </citation>
    <scope>NUCLEOTIDE SEQUENCE [LARGE SCALE GENOMIC DNA]</scope>
</reference>
<dbReference type="RefSeq" id="XP_070852672.1">
    <property type="nucleotide sequence ID" value="XM_070996571.1"/>
</dbReference>
<dbReference type="GeneID" id="108016941"/>
<dbReference type="CDD" id="cd00037">
    <property type="entry name" value="CLECT"/>
    <property type="match status" value="1"/>
</dbReference>
<proteinExistence type="predicted"/>
<sequence length="186" mass="21184">MLMKVVAVFLLVASVALGVSYDKYTIKILNGNPNNVNVNSSPFIEINEGFYYFGQERVNWHVADENCRKLGSDLVSFETAQEFDAITEYLKSKGERTEHWTSGNDLGTEGAHKWYPSATRININRWALNQPDNAAGIEHCIHIGYIYPNSANMEMNDRPCRDRENSFLKYVCEAPKPETISIVVWK</sequence>
<organism evidence="3 4">
    <name type="scientific">Drosophila suzukii</name>
    <name type="common">Spotted-wing drosophila fruit fly</name>
    <dbReference type="NCBI Taxonomy" id="28584"/>
    <lineage>
        <taxon>Eukaryota</taxon>
        <taxon>Metazoa</taxon>
        <taxon>Ecdysozoa</taxon>
        <taxon>Arthropoda</taxon>
        <taxon>Hexapoda</taxon>
        <taxon>Insecta</taxon>
        <taxon>Pterygota</taxon>
        <taxon>Neoptera</taxon>
        <taxon>Endopterygota</taxon>
        <taxon>Diptera</taxon>
        <taxon>Brachycera</taxon>
        <taxon>Muscomorpha</taxon>
        <taxon>Ephydroidea</taxon>
        <taxon>Drosophilidae</taxon>
        <taxon>Drosophila</taxon>
        <taxon>Sophophora</taxon>
    </lineage>
</organism>
<feature type="signal peptide" evidence="1">
    <location>
        <begin position="1"/>
        <end position="18"/>
    </location>
</feature>
<feature type="chain" id="PRO_5046333055" evidence="1">
    <location>
        <begin position="19"/>
        <end position="186"/>
    </location>
</feature>
<reference evidence="4" key="2">
    <citation type="submission" date="2025-08" db="UniProtKB">
        <authorList>
            <consortium name="RefSeq"/>
        </authorList>
    </citation>
    <scope>IDENTIFICATION</scope>
</reference>
<dbReference type="SUPFAM" id="SSF56436">
    <property type="entry name" value="C-type lectin-like"/>
    <property type="match status" value="1"/>
</dbReference>
<dbReference type="Gene3D" id="3.10.100.10">
    <property type="entry name" value="Mannose-Binding Protein A, subunit A"/>
    <property type="match status" value="1"/>
</dbReference>
<dbReference type="SMART" id="SM00034">
    <property type="entry name" value="CLECT"/>
    <property type="match status" value="1"/>
</dbReference>
<keyword evidence="1" id="KW-0732">Signal</keyword>
<dbReference type="Proteomes" id="UP001652628">
    <property type="component" value="Chromosome 2L"/>
</dbReference>